<dbReference type="EMBL" id="WOSW01000046">
    <property type="protein sequence ID" value="NHO33978.1"/>
    <property type="molecule type" value="Genomic_DNA"/>
</dbReference>
<gene>
    <name evidence="2" type="ORF">GOB84_15795</name>
</gene>
<dbReference type="PANTHER" id="PTHR43179:SF7">
    <property type="entry name" value="RHAMNOSYLTRANSFERASE WBBL"/>
    <property type="match status" value="1"/>
</dbReference>
<name>A0ABX0KFT5_9PROT</name>
<dbReference type="Pfam" id="PF13692">
    <property type="entry name" value="Glyco_trans_1_4"/>
    <property type="match status" value="1"/>
</dbReference>
<sequence>MSLSELPSVFDWHADAAGDRSGIPVWLRFDAEWYRARYPVAEDVLKAGDYPSALEYYLRVGQGLGHSPNKWFDESWYLATYADVAGTVASGEWSSGFQHYVLHGYKDRSPHWLFSEDYYRTFNPELTSFVFRAEGVANGYDHYLSGGECGYRSGSIFFDPAVFSYFSGRPGSADAASARSGGDRFYPEYGQFLGSAPGFADRCRTSWYFDPVWYLDHYPEVPDLIRGGEYGSALHHYITAGQYKGYSPQESFSEEFYRKKYPDVAECVTAGLFRCGYDHFLTAGAVEGRIPAPDVSLAQYASLATVRADIESGLFRDPYAHWIASTEKQDARFCADDLDEMDAKLAFCRLARGLAQGAARGGGLDFTCAGMPVVSVIMVLHNQFSLTLMALASLRDNFDGNIELIIIDSCSGDETVHLERYVHGAKIVHLNYNAGFLLSCNMALDSVTSNAVLYLNNDVRLAPGALRAALKRLQSDPRIGAVGGKIIRTNGLLQEAGSIIWRDGATFGYLRDHDPNCPEANFVRDVDYCSGAFLLVPAVLAKNLGGFDQSYCPAYFEEADFCVRLIRKGYRVVYDPSVVIEHLEFGSSTSAASMSLMQRNRRIFMTRQAEFLRHQLPAHLGNTVLGRSRRSERPRVLFIEDRVPLRTLGSGYVRSNDIVRSLARLGCAVTVFPINAHYHSLGRIYGDFPDTVEILFDRSATDLDGFLEERTGSFDAVWIGRTHNLARILPVLHKNSRYMPAKGFILDTEAVVSPRLLMRDRVLGPGGPRGDIEEKLRAEFECAYFCQQIVAVTTQEANFVRRAGHANVSVLGHALTTRPTPATFSERQGLLFVGSIIDDTSPNLDSLLWFMKEVMPLLRETLGDTVRLTAVGFRTPGVDLRGLREFDGIDVVDGADSLREFYDRHRVFVAPTRFAGGIPYKVHESAAFGVPVVASNVLIGQLGWKAGRDLLSGGEPDAATFAAAVTDLYRDEEVWMRVRCEALLRVEADCDPAKFDASVEEILEAARR</sequence>
<evidence type="ECO:0000313" key="2">
    <source>
        <dbReference type="EMBL" id="NHO33978.1"/>
    </source>
</evidence>
<dbReference type="SUPFAM" id="SSF53448">
    <property type="entry name" value="Nucleotide-diphospho-sugar transferases"/>
    <property type="match status" value="1"/>
</dbReference>
<dbReference type="Gene3D" id="3.90.550.10">
    <property type="entry name" value="Spore Coat Polysaccharide Biosynthesis Protein SpsA, Chain A"/>
    <property type="match status" value="1"/>
</dbReference>
<protein>
    <submittedName>
        <fullName evidence="2">Glycosyltransferase</fullName>
    </submittedName>
</protein>
<dbReference type="CDD" id="cd04186">
    <property type="entry name" value="GT_2_like_c"/>
    <property type="match status" value="1"/>
</dbReference>
<evidence type="ECO:0000313" key="3">
    <source>
        <dbReference type="Proteomes" id="UP000615326"/>
    </source>
</evidence>
<proteinExistence type="predicted"/>
<dbReference type="Gene3D" id="3.40.50.2000">
    <property type="entry name" value="Glycogen Phosphorylase B"/>
    <property type="match status" value="1"/>
</dbReference>
<evidence type="ECO:0000259" key="1">
    <source>
        <dbReference type="Pfam" id="PF00535"/>
    </source>
</evidence>
<dbReference type="InterPro" id="IPR001173">
    <property type="entry name" value="Glyco_trans_2-like"/>
</dbReference>
<comment type="caution">
    <text evidence="2">The sequence shown here is derived from an EMBL/GenBank/DDBJ whole genome shotgun (WGS) entry which is preliminary data.</text>
</comment>
<dbReference type="PANTHER" id="PTHR43179">
    <property type="entry name" value="RHAMNOSYLTRANSFERASE WBBL"/>
    <property type="match status" value="1"/>
</dbReference>
<feature type="domain" description="Glycosyltransferase 2-like" evidence="1">
    <location>
        <begin position="375"/>
        <end position="490"/>
    </location>
</feature>
<dbReference type="Proteomes" id="UP000615326">
    <property type="component" value="Unassembled WGS sequence"/>
</dbReference>
<organism evidence="2 3">
    <name type="scientific">Acetobacter fallax</name>
    <dbReference type="NCBI Taxonomy" id="1737473"/>
    <lineage>
        <taxon>Bacteria</taxon>
        <taxon>Pseudomonadati</taxon>
        <taxon>Pseudomonadota</taxon>
        <taxon>Alphaproteobacteria</taxon>
        <taxon>Acetobacterales</taxon>
        <taxon>Acetobacteraceae</taxon>
        <taxon>Acetobacter</taxon>
    </lineage>
</organism>
<dbReference type="Pfam" id="PF00535">
    <property type="entry name" value="Glycos_transf_2"/>
    <property type="match status" value="1"/>
</dbReference>
<dbReference type="SUPFAM" id="SSF53756">
    <property type="entry name" value="UDP-Glycosyltransferase/glycogen phosphorylase"/>
    <property type="match status" value="1"/>
</dbReference>
<dbReference type="RefSeq" id="WP_173578441.1">
    <property type="nucleotide sequence ID" value="NZ_WOSW01000046.1"/>
</dbReference>
<accession>A0ABX0KFT5</accession>
<dbReference type="InterPro" id="IPR029044">
    <property type="entry name" value="Nucleotide-diphossugar_trans"/>
</dbReference>
<reference evidence="2 3" key="1">
    <citation type="journal article" date="2020" name="Int. J. Syst. Evol. Microbiol.">
        <title>Novel acetic acid bacteria from cider fermentations: Acetobacter conturbans sp. nov. and Acetobacter fallax sp. nov.</title>
        <authorList>
            <person name="Sombolestani A.S."/>
            <person name="Cleenwerck I."/>
            <person name="Cnockaert M."/>
            <person name="Borremans W."/>
            <person name="Wieme A.D."/>
            <person name="De Vuyst L."/>
            <person name="Vandamme P."/>
        </authorList>
    </citation>
    <scope>NUCLEOTIDE SEQUENCE [LARGE SCALE GENOMIC DNA]</scope>
    <source>
        <strain evidence="2 3">LMG 1637</strain>
    </source>
</reference>
<keyword evidence="3" id="KW-1185">Reference proteome</keyword>